<gene>
    <name evidence="2" type="ORF">SAMN03080601_02665</name>
</gene>
<reference evidence="2 3" key="1">
    <citation type="submission" date="2017-02" db="EMBL/GenBank/DDBJ databases">
        <authorList>
            <person name="Peterson S.W."/>
        </authorList>
    </citation>
    <scope>NUCLEOTIDE SEQUENCE [LARGE SCALE GENOMIC DNA]</scope>
    <source>
        <strain evidence="2 3">DSM 24412</strain>
    </source>
</reference>
<proteinExistence type="predicted"/>
<organism evidence="2 3">
    <name type="scientific">Alkalitalea saponilacus</name>
    <dbReference type="NCBI Taxonomy" id="889453"/>
    <lineage>
        <taxon>Bacteria</taxon>
        <taxon>Pseudomonadati</taxon>
        <taxon>Bacteroidota</taxon>
        <taxon>Bacteroidia</taxon>
        <taxon>Marinilabiliales</taxon>
        <taxon>Marinilabiliaceae</taxon>
        <taxon>Alkalitalea</taxon>
    </lineage>
</organism>
<protein>
    <submittedName>
        <fullName evidence="2">Cell division protein FtsQ</fullName>
    </submittedName>
</protein>
<keyword evidence="2" id="KW-0131">Cell cycle</keyword>
<keyword evidence="1" id="KW-0812">Transmembrane</keyword>
<dbReference type="EMBL" id="FUYV01000016">
    <property type="protein sequence ID" value="SKC23124.1"/>
    <property type="molecule type" value="Genomic_DNA"/>
</dbReference>
<dbReference type="AlphaFoldDB" id="A0A1T5HQZ7"/>
<dbReference type="STRING" id="889453.SAMN03080601_02665"/>
<evidence type="ECO:0000313" key="3">
    <source>
        <dbReference type="Proteomes" id="UP000191055"/>
    </source>
</evidence>
<name>A0A1T5HQZ7_9BACT</name>
<accession>A0A1T5HQZ7</accession>
<evidence type="ECO:0000313" key="2">
    <source>
        <dbReference type="EMBL" id="SKC23124.1"/>
    </source>
</evidence>
<keyword evidence="2" id="KW-0132">Cell division</keyword>
<sequence length="249" mass="28730">MEVRELMKRALNILKWVFLGIYFPLMLSFVSVSSRSTICIDVNVVIRDSIEAGFVSAADIRSSILDKYPDLLGSPINKIDFYKMESFVNEHTAIKTTQVYNTARGVLQVMVNQHQPIVRVFAPEGTYYLDLNGQRIPVSNRFTARVLVANGHIPADKSDLVNVSRLIATDPFWNAQMEQIYIRRNNEYILVPRVGEHWILLGQPERVEQKLAKLKALYKQGLDPLEWNEYQLINLKYENQVICSRNRDL</sequence>
<keyword evidence="3" id="KW-1185">Reference proteome</keyword>
<dbReference type="Proteomes" id="UP000191055">
    <property type="component" value="Unassembled WGS sequence"/>
</dbReference>
<keyword evidence="1" id="KW-0472">Membrane</keyword>
<evidence type="ECO:0000256" key="1">
    <source>
        <dbReference type="SAM" id="Phobius"/>
    </source>
</evidence>
<feature type="transmembrane region" description="Helical" evidence="1">
    <location>
        <begin position="12"/>
        <end position="32"/>
    </location>
</feature>
<keyword evidence="1" id="KW-1133">Transmembrane helix</keyword>
<dbReference type="GO" id="GO:0051301">
    <property type="term" value="P:cell division"/>
    <property type="evidence" value="ECO:0007669"/>
    <property type="project" value="UniProtKB-KW"/>
</dbReference>